<dbReference type="Gene3D" id="2.30.40.10">
    <property type="entry name" value="Urease, subunit C, domain 1"/>
    <property type="match status" value="1"/>
</dbReference>
<dbReference type="InterPro" id="IPR011059">
    <property type="entry name" value="Metal-dep_hydrolase_composite"/>
</dbReference>
<dbReference type="EC" id="3.5.2.3" evidence="3"/>
<keyword evidence="1" id="KW-0665">Pyrimidine biosynthesis</keyword>
<dbReference type="CDD" id="cd01317">
    <property type="entry name" value="DHOase_IIa"/>
    <property type="match status" value="1"/>
</dbReference>
<keyword evidence="3" id="KW-0378">Hydrolase</keyword>
<dbReference type="SUPFAM" id="SSF51556">
    <property type="entry name" value="Metallo-dependent hydrolases"/>
    <property type="match status" value="1"/>
</dbReference>
<dbReference type="PANTHER" id="PTHR43668:SF2">
    <property type="entry name" value="ALLANTOINASE"/>
    <property type="match status" value="1"/>
</dbReference>
<evidence type="ECO:0000313" key="4">
    <source>
        <dbReference type="Proteomes" id="UP001596001"/>
    </source>
</evidence>
<feature type="domain" description="Dihydroorotase catalytic" evidence="2">
    <location>
        <begin position="51"/>
        <end position="235"/>
    </location>
</feature>
<evidence type="ECO:0000313" key="3">
    <source>
        <dbReference type="EMBL" id="MFC4789963.1"/>
    </source>
</evidence>
<dbReference type="NCBIfam" id="TIGR00857">
    <property type="entry name" value="pyrC_multi"/>
    <property type="match status" value="1"/>
</dbReference>
<dbReference type="InterPro" id="IPR024403">
    <property type="entry name" value="DHOase_cat"/>
</dbReference>
<evidence type="ECO:0000259" key="2">
    <source>
        <dbReference type="Pfam" id="PF12890"/>
    </source>
</evidence>
<dbReference type="InterPro" id="IPR032466">
    <property type="entry name" value="Metal_Hydrolase"/>
</dbReference>
<dbReference type="RefSeq" id="WP_382433855.1">
    <property type="nucleotide sequence ID" value="NZ_JBHSHJ010000012.1"/>
</dbReference>
<organism evidence="3 4">
    <name type="scientific">Giesbergeria sinuosa</name>
    <dbReference type="NCBI Taxonomy" id="80883"/>
    <lineage>
        <taxon>Bacteria</taxon>
        <taxon>Pseudomonadati</taxon>
        <taxon>Pseudomonadota</taxon>
        <taxon>Betaproteobacteria</taxon>
        <taxon>Burkholderiales</taxon>
        <taxon>Comamonadaceae</taxon>
        <taxon>Giesbergeria</taxon>
    </lineage>
</organism>
<dbReference type="Gene3D" id="3.20.20.140">
    <property type="entry name" value="Metal-dependent hydrolases"/>
    <property type="match status" value="1"/>
</dbReference>
<accession>A0ABV9QFE1</accession>
<sequence>MKILIQNGRVIDPASGLDKQCDIAIAAGRIIGVGKVAPDFAPHRVINASGCIVLPGLVDLAARLREPGQEHAGMLESEMAAAVAGGVTSLVCPPDTDPVLDEPGLVAMLKFRAEKLHQARLFPQGALTRNLAGEVLTEMAELTEAGCIGFGQAEVPLASTQVLQRALQYADTFGYTVWLRPQEMHLGKGVAASGPLATRLGLSGIPVAAETIALHTIFELLKSTGARVHLCRISSAAGVELVRRAKAEGLRVTCDVSINSLHLSDHDIGFFDSRARLSPPLRQQRDRDALQAALLDGTIDALVSDHNPVDEDAKTLPFAEAEPGATGLELLLSLALKWSRDSGAPLARALAVVTNEPARVLGHALGTLQASVGQLVEGGVGDVCVVDPEAYWSVQGTALRSQGKHTPFGGYELPGQVRYTLVGGQVAFERG</sequence>
<dbReference type="SUPFAM" id="SSF51338">
    <property type="entry name" value="Composite domain of metallo-dependent hydrolases"/>
    <property type="match status" value="1"/>
</dbReference>
<dbReference type="InterPro" id="IPR050138">
    <property type="entry name" value="DHOase/Allantoinase_Hydrolase"/>
</dbReference>
<evidence type="ECO:0000256" key="1">
    <source>
        <dbReference type="ARBA" id="ARBA00022975"/>
    </source>
</evidence>
<reference evidence="4" key="1">
    <citation type="journal article" date="2019" name="Int. J. Syst. Evol. Microbiol.">
        <title>The Global Catalogue of Microorganisms (GCM) 10K type strain sequencing project: providing services to taxonomists for standard genome sequencing and annotation.</title>
        <authorList>
            <consortium name="The Broad Institute Genomics Platform"/>
            <consortium name="The Broad Institute Genome Sequencing Center for Infectious Disease"/>
            <person name="Wu L."/>
            <person name="Ma J."/>
        </authorList>
    </citation>
    <scope>NUCLEOTIDE SEQUENCE [LARGE SCALE GENOMIC DNA]</scope>
    <source>
        <strain evidence="4">CCUG 49452</strain>
    </source>
</reference>
<name>A0ABV9QFE1_9BURK</name>
<dbReference type="NCBIfam" id="NF005791">
    <property type="entry name" value="PRK07627.1"/>
    <property type="match status" value="1"/>
</dbReference>
<dbReference type="InterPro" id="IPR004722">
    <property type="entry name" value="DHOase"/>
</dbReference>
<dbReference type="Pfam" id="PF12890">
    <property type="entry name" value="DHOase"/>
    <property type="match status" value="1"/>
</dbReference>
<protein>
    <submittedName>
        <fullName evidence="3">Dihydroorotase</fullName>
        <ecNumber evidence="3">3.5.2.3</ecNumber>
    </submittedName>
</protein>
<dbReference type="Proteomes" id="UP001596001">
    <property type="component" value="Unassembled WGS sequence"/>
</dbReference>
<dbReference type="EMBL" id="JBHSHJ010000012">
    <property type="protein sequence ID" value="MFC4789963.1"/>
    <property type="molecule type" value="Genomic_DNA"/>
</dbReference>
<dbReference type="PANTHER" id="PTHR43668">
    <property type="entry name" value="ALLANTOINASE"/>
    <property type="match status" value="1"/>
</dbReference>
<comment type="caution">
    <text evidence="3">The sequence shown here is derived from an EMBL/GenBank/DDBJ whole genome shotgun (WGS) entry which is preliminary data.</text>
</comment>
<proteinExistence type="predicted"/>
<gene>
    <name evidence="3" type="ORF">ACFO6X_13335</name>
</gene>
<dbReference type="GO" id="GO:0004151">
    <property type="term" value="F:dihydroorotase activity"/>
    <property type="evidence" value="ECO:0007669"/>
    <property type="project" value="UniProtKB-EC"/>
</dbReference>
<keyword evidence="4" id="KW-1185">Reference proteome</keyword>